<protein>
    <submittedName>
        <fullName evidence="2">Uncharacterized protein</fullName>
    </submittedName>
</protein>
<name>A0AAD4S5I8_9MAGN</name>
<dbReference type="PANTHER" id="PTHR45657">
    <property type="entry name" value="CRAL-TRIO DOMAIN-CONTAINING PROTEIN YKL091C-RELATED"/>
    <property type="match status" value="1"/>
</dbReference>
<feature type="non-terminal residue" evidence="2">
    <location>
        <position position="152"/>
    </location>
</feature>
<keyword evidence="1" id="KW-0175">Coiled coil</keyword>
<gene>
    <name evidence="2" type="ORF">MKW98_000631</name>
</gene>
<dbReference type="EMBL" id="JAJJMB010014260">
    <property type="protein sequence ID" value="KAI3861679.1"/>
    <property type="molecule type" value="Genomic_DNA"/>
</dbReference>
<dbReference type="Proteomes" id="UP001202328">
    <property type="component" value="Unassembled WGS sequence"/>
</dbReference>
<proteinExistence type="predicted"/>
<evidence type="ECO:0000256" key="1">
    <source>
        <dbReference type="SAM" id="Coils"/>
    </source>
</evidence>
<reference evidence="2" key="1">
    <citation type="submission" date="2022-04" db="EMBL/GenBank/DDBJ databases">
        <title>A functionally conserved STORR gene fusion in Papaver species that diverged 16.8 million years ago.</title>
        <authorList>
            <person name="Catania T."/>
        </authorList>
    </citation>
    <scope>NUCLEOTIDE SEQUENCE</scope>
    <source>
        <strain evidence="2">S-188037</strain>
    </source>
</reference>
<dbReference type="AlphaFoldDB" id="A0AAD4S5I8"/>
<sequence length="152" mass="17489">TAQKLTTYKEDRLHTCSLSRRKTKHRPQINRKILKFFVVEFSINDVHLDSILYVHQIPQGLEGAGVSSTDYSSAMKRMAELEEKVTILTTKPEAAPVEEEKLDSAVVRVDALEQELTATKKALDDAKVRQEELIAYIDEKKKRKKWSILCCW</sequence>
<evidence type="ECO:0000313" key="3">
    <source>
        <dbReference type="Proteomes" id="UP001202328"/>
    </source>
</evidence>
<evidence type="ECO:0000313" key="2">
    <source>
        <dbReference type="EMBL" id="KAI3861679.1"/>
    </source>
</evidence>
<accession>A0AAD4S5I8</accession>
<comment type="caution">
    <text evidence="2">The sequence shown here is derived from an EMBL/GenBank/DDBJ whole genome shotgun (WGS) entry which is preliminary data.</text>
</comment>
<dbReference type="PANTHER" id="PTHR45657:SF1">
    <property type="entry name" value="CRAL-TRIO DOMAIN-CONTAINING PROTEIN YKL091C-RELATED"/>
    <property type="match status" value="1"/>
</dbReference>
<organism evidence="2 3">
    <name type="scientific">Papaver atlanticum</name>
    <dbReference type="NCBI Taxonomy" id="357466"/>
    <lineage>
        <taxon>Eukaryota</taxon>
        <taxon>Viridiplantae</taxon>
        <taxon>Streptophyta</taxon>
        <taxon>Embryophyta</taxon>
        <taxon>Tracheophyta</taxon>
        <taxon>Spermatophyta</taxon>
        <taxon>Magnoliopsida</taxon>
        <taxon>Ranunculales</taxon>
        <taxon>Papaveraceae</taxon>
        <taxon>Papaveroideae</taxon>
        <taxon>Papaver</taxon>
    </lineage>
</organism>
<feature type="coiled-coil region" evidence="1">
    <location>
        <begin position="71"/>
        <end position="129"/>
    </location>
</feature>
<keyword evidence="3" id="KW-1185">Reference proteome</keyword>
<dbReference type="InterPro" id="IPR051026">
    <property type="entry name" value="PI/PC_transfer"/>
</dbReference>